<dbReference type="PANTHER" id="PTHR44259:SF114">
    <property type="entry name" value="OS06G0707300 PROTEIN"/>
    <property type="match status" value="1"/>
</dbReference>
<reference evidence="4" key="3">
    <citation type="journal article" date="2005" name="Nature">
        <title>The map-based sequence of the rice genome.</title>
        <authorList>
            <consortium name="International rice genome sequencing project (IRGSP)"/>
            <person name="Matsumoto T."/>
            <person name="Wu J."/>
            <person name="Kanamori H."/>
            <person name="Katayose Y."/>
            <person name="Fujisawa M."/>
            <person name="Namiki N."/>
            <person name="Mizuno H."/>
            <person name="Yamamoto K."/>
            <person name="Antonio B.A."/>
            <person name="Baba T."/>
            <person name="Sakata K."/>
            <person name="Nagamura Y."/>
            <person name="Aoki H."/>
            <person name="Arikawa K."/>
            <person name="Arita K."/>
            <person name="Bito T."/>
            <person name="Chiden Y."/>
            <person name="Fujitsuka N."/>
            <person name="Fukunaka R."/>
            <person name="Hamada M."/>
            <person name="Harada C."/>
            <person name="Hayashi A."/>
            <person name="Hijishita S."/>
            <person name="Honda M."/>
            <person name="Hosokawa S."/>
            <person name="Ichikawa Y."/>
            <person name="Idonuma A."/>
            <person name="Iijima M."/>
            <person name="Ikeda M."/>
            <person name="Ikeno M."/>
            <person name="Ito K."/>
            <person name="Ito S."/>
            <person name="Ito T."/>
            <person name="Ito Y."/>
            <person name="Ito Y."/>
            <person name="Iwabuchi A."/>
            <person name="Kamiya K."/>
            <person name="Karasawa W."/>
            <person name="Kurita K."/>
            <person name="Katagiri S."/>
            <person name="Kikuta A."/>
            <person name="Kobayashi H."/>
            <person name="Kobayashi N."/>
            <person name="Machita K."/>
            <person name="Maehara T."/>
            <person name="Masukawa M."/>
            <person name="Mizubayashi T."/>
            <person name="Mukai Y."/>
            <person name="Nagasaki H."/>
            <person name="Nagata Y."/>
            <person name="Naito S."/>
            <person name="Nakashima M."/>
            <person name="Nakama Y."/>
            <person name="Nakamichi Y."/>
            <person name="Nakamura M."/>
            <person name="Meguro A."/>
            <person name="Negishi M."/>
            <person name="Ohta I."/>
            <person name="Ohta T."/>
            <person name="Okamoto M."/>
            <person name="Ono N."/>
            <person name="Saji S."/>
            <person name="Sakaguchi M."/>
            <person name="Sakai K."/>
            <person name="Shibata M."/>
            <person name="Shimokawa T."/>
            <person name="Song J."/>
            <person name="Takazaki Y."/>
            <person name="Terasawa K."/>
            <person name="Tsugane M."/>
            <person name="Tsuji K."/>
            <person name="Ueda S."/>
            <person name="Waki K."/>
            <person name="Yamagata H."/>
            <person name="Yamamoto M."/>
            <person name="Yamamoto S."/>
            <person name="Yamane H."/>
            <person name="Yoshiki S."/>
            <person name="Yoshihara R."/>
            <person name="Yukawa K."/>
            <person name="Zhong H."/>
            <person name="Yano M."/>
            <person name="Yuan Q."/>
            <person name="Ouyang S."/>
            <person name="Liu J."/>
            <person name="Jones K.M."/>
            <person name="Gansberger K."/>
            <person name="Moffat K."/>
            <person name="Hill J."/>
            <person name="Bera J."/>
            <person name="Fadrosh D."/>
            <person name="Jin S."/>
            <person name="Johri S."/>
            <person name="Kim M."/>
            <person name="Overton L."/>
            <person name="Reardon M."/>
            <person name="Tsitrin T."/>
            <person name="Vuong H."/>
            <person name="Weaver B."/>
            <person name="Ciecko A."/>
            <person name="Tallon L."/>
            <person name="Jackson J."/>
            <person name="Pai G."/>
            <person name="Aken S.V."/>
            <person name="Utterback T."/>
            <person name="Reidmuller S."/>
            <person name="Feldblyum T."/>
            <person name="Hsiao J."/>
            <person name="Zismann V."/>
            <person name="Iobst S."/>
            <person name="de Vazeille A.R."/>
            <person name="Buell C.R."/>
            <person name="Ying K."/>
            <person name="Li Y."/>
            <person name="Lu T."/>
            <person name="Huang Y."/>
            <person name="Zhao Q."/>
            <person name="Feng Q."/>
            <person name="Zhang L."/>
            <person name="Zhu J."/>
            <person name="Weng Q."/>
            <person name="Mu J."/>
            <person name="Lu Y."/>
            <person name="Fan D."/>
            <person name="Liu Y."/>
            <person name="Guan J."/>
            <person name="Zhang Y."/>
            <person name="Yu S."/>
            <person name="Liu X."/>
            <person name="Zhang Y."/>
            <person name="Hong G."/>
            <person name="Han B."/>
            <person name="Choisne N."/>
            <person name="Demange N."/>
            <person name="Orjeda G."/>
            <person name="Samain S."/>
            <person name="Cattolico L."/>
            <person name="Pelletier E."/>
            <person name="Couloux A."/>
            <person name="Segurens B."/>
            <person name="Wincker P."/>
            <person name="D'Hont A."/>
            <person name="Scarpelli C."/>
            <person name="Weissenbach J."/>
            <person name="Salanoubat M."/>
            <person name="Quetier F."/>
            <person name="Yu Y."/>
            <person name="Kim H.R."/>
            <person name="Rambo T."/>
            <person name="Currie J."/>
            <person name="Collura K."/>
            <person name="Luo M."/>
            <person name="Yang T."/>
            <person name="Ammiraju J.S.S."/>
            <person name="Engler F."/>
            <person name="Soderlund C."/>
            <person name="Wing R.A."/>
            <person name="Palmer L.E."/>
            <person name="de la Bastide M."/>
            <person name="Spiegel L."/>
            <person name="Nascimento L."/>
            <person name="Zutavern T."/>
            <person name="O'Shaughnessy A."/>
            <person name="Dike S."/>
            <person name="Dedhia N."/>
            <person name="Preston R."/>
            <person name="Balija V."/>
            <person name="McCombie W.R."/>
            <person name="Chow T."/>
            <person name="Chen H."/>
            <person name="Chung M."/>
            <person name="Chen C."/>
            <person name="Shaw J."/>
            <person name="Wu H."/>
            <person name="Hsiao K."/>
            <person name="Chao Y."/>
            <person name="Chu M."/>
            <person name="Cheng C."/>
            <person name="Hour A."/>
            <person name="Lee P."/>
            <person name="Lin S."/>
            <person name="Lin Y."/>
            <person name="Liou J."/>
            <person name="Liu S."/>
            <person name="Hsing Y."/>
            <person name="Raghuvanshi S."/>
            <person name="Mohanty A."/>
            <person name="Bharti A.K."/>
            <person name="Gaur A."/>
            <person name="Gupta V."/>
            <person name="Kumar D."/>
            <person name="Ravi V."/>
            <person name="Vij S."/>
            <person name="Kapur A."/>
            <person name="Khurana P."/>
            <person name="Khurana P."/>
            <person name="Khurana J.P."/>
            <person name="Tyagi A.K."/>
            <person name="Gaikwad K."/>
            <person name="Singh A."/>
            <person name="Dalal V."/>
            <person name="Srivastava S."/>
            <person name="Dixit A."/>
            <person name="Pal A.K."/>
            <person name="Ghazi I.A."/>
            <person name="Yadav M."/>
            <person name="Pandit A."/>
            <person name="Bhargava A."/>
            <person name="Sureshbabu K."/>
            <person name="Batra K."/>
            <person name="Sharma T.R."/>
            <person name="Mohapatra T."/>
            <person name="Singh N.K."/>
            <person name="Messing J."/>
            <person name="Nelson A.B."/>
            <person name="Fuks G."/>
            <person name="Kavchok S."/>
            <person name="Keizer G."/>
            <person name="Linton E."/>
            <person name="Llaca V."/>
            <person name="Song R."/>
            <person name="Tanyolac B."/>
            <person name="Young S."/>
            <person name="Ho-Il K."/>
            <person name="Hahn J.H."/>
            <person name="Sangsakoo G."/>
            <person name="Vanavichit A."/>
            <person name="de Mattos Luiz.A.T."/>
            <person name="Zimmer P.D."/>
            <person name="Malone G."/>
            <person name="Dellagostin O."/>
            <person name="de Oliveira A.C."/>
            <person name="Bevan M."/>
            <person name="Bancroft I."/>
            <person name="Minx P."/>
            <person name="Cordum H."/>
            <person name="Wilson R."/>
            <person name="Cheng Z."/>
            <person name="Jin W."/>
            <person name="Jiang J."/>
            <person name="Leong S.A."/>
            <person name="Iwama H."/>
            <person name="Gojobori T."/>
            <person name="Itoh T."/>
            <person name="Niimura Y."/>
            <person name="Fujii Y."/>
            <person name="Habara T."/>
            <person name="Sakai H."/>
            <person name="Sato Y."/>
            <person name="Wilson G."/>
            <person name="Kumar K."/>
            <person name="McCouch S."/>
            <person name="Juretic N."/>
            <person name="Hoen D."/>
            <person name="Wright S."/>
            <person name="Bruskiewich R."/>
            <person name="Bureau T."/>
            <person name="Miyao A."/>
            <person name="Hirochika H."/>
            <person name="Nishikawa T."/>
            <person name="Kadowaki K."/>
            <person name="Sugiura M."/>
            <person name="Burr B."/>
            <person name="Sasaki T."/>
        </authorList>
    </citation>
    <scope>NUCLEOTIDE SEQUENCE [LARGE SCALE GENOMIC DNA]</scope>
    <source>
        <strain evidence="4">cv. Nipponbare</strain>
    </source>
</reference>
<reference evidence="4" key="4">
    <citation type="journal article" date="2008" name="Nucleic Acids Res.">
        <title>The rice annotation project database (RAP-DB): 2008 update.</title>
        <authorList>
            <consortium name="The rice annotation project (RAP)"/>
        </authorList>
    </citation>
    <scope>GENOME REANNOTATION</scope>
    <source>
        <strain evidence="4">cv. Nipponbare</strain>
    </source>
</reference>
<gene>
    <name evidence="2" type="primary">OJ1046_F10.101</name>
    <name evidence="3" type="ORF">OJ1506_G02.18</name>
</gene>
<reference evidence="2" key="1">
    <citation type="submission" date="2001-07" db="EMBL/GenBank/DDBJ databases">
        <title>Oryza sativa nipponbare(GA3) genomic DNA, chromosome 7, BAC clone:OJ1046_F10.</title>
        <authorList>
            <person name="Sasaki T."/>
            <person name="Matsumoto T."/>
            <person name="Yamamoto K."/>
        </authorList>
    </citation>
    <scope>NUCLEOTIDE SEQUENCE</scope>
</reference>
<dbReference type="Pfam" id="PF03478">
    <property type="entry name" value="Beta-prop_KIB1-4"/>
    <property type="match status" value="1"/>
</dbReference>
<dbReference type="AlphaFoldDB" id="Q8H509"/>
<dbReference type="Proteomes" id="UP000000763">
    <property type="component" value="Chromosome 7"/>
</dbReference>
<evidence type="ECO:0000313" key="3">
    <source>
        <dbReference type="EMBL" id="BAD30341.1"/>
    </source>
</evidence>
<dbReference type="InterPro" id="IPR005174">
    <property type="entry name" value="KIB1-4_b-propeller"/>
</dbReference>
<dbReference type="InterPro" id="IPR050942">
    <property type="entry name" value="F-box_BR-signaling"/>
</dbReference>
<feature type="domain" description="KIB1-4 beta-propeller" evidence="1">
    <location>
        <begin position="177"/>
        <end position="497"/>
    </location>
</feature>
<accession>Q8H509</accession>
<sequence>MRSVFVSTKSISAEPHEPLSVHSYTAYPPRTTSKVSLYKAMNAPPSTTFHFQNLPAPVRRAFHQPRSPPSPMAAEPADLYVEVEESARDDDVDVDGRSRVPVPVPSPSGWELPPCPVLRNVFRRLPRNPDFDGATFLSKPWLELPCDGPMVIAEPQRLMPALLLPEGMALDPASRAFLSLADGRRHDIAFPHARGARCVGSTRGWLVMVRKGPEGVAGAAGTATIHVVHPLLPHLEFRLPDEFSLFEIQVTAPEERFLLRLTPSEKARIRAGLPVEETGAELLQRVFKTAEGLRPPEPYITDVTLSCSPASSDDDCVALCVYRHGRCLAIARPGDASWTRVEVGWEYMEPHEYRREFLSVVHHKGSFYAACYDGMVLRVSIPPPGSASPPRVDKFADAPRRESIRWARWWLAVDTASSSAGGGALVLVATERRWWKQKMYMCAFRWDDELRFWRRPKDLGGRAVFVGRGTAFVADARHLPWCAGNCIYFTRDERVRTGDDVPVRCCDVRRQKLYSVHNAGPKVAMAPPVWVMPFHE</sequence>
<reference evidence="3" key="2">
    <citation type="submission" date="2001-07" db="EMBL/GenBank/DDBJ databases">
        <title>Oryza sativa nipponbare(GA3) genomic DNA, chromosome 7, BAC clone:OJ1506_G02.</title>
        <authorList>
            <person name="Sasaki T."/>
            <person name="Matsumoto T."/>
            <person name="Yamamoto K."/>
        </authorList>
    </citation>
    <scope>NUCLEOTIDE SEQUENCE</scope>
</reference>
<evidence type="ECO:0000259" key="1">
    <source>
        <dbReference type="Pfam" id="PF03478"/>
    </source>
</evidence>
<dbReference type="PANTHER" id="PTHR44259">
    <property type="entry name" value="OS07G0183000 PROTEIN-RELATED"/>
    <property type="match status" value="1"/>
</dbReference>
<proteinExistence type="predicted"/>
<organism evidence="2 4">
    <name type="scientific">Oryza sativa subsp. japonica</name>
    <name type="common">Rice</name>
    <dbReference type="NCBI Taxonomy" id="39947"/>
    <lineage>
        <taxon>Eukaryota</taxon>
        <taxon>Viridiplantae</taxon>
        <taxon>Streptophyta</taxon>
        <taxon>Embryophyta</taxon>
        <taxon>Tracheophyta</taxon>
        <taxon>Spermatophyta</taxon>
        <taxon>Magnoliopsida</taxon>
        <taxon>Liliopsida</taxon>
        <taxon>Poales</taxon>
        <taxon>Poaceae</taxon>
        <taxon>BOP clade</taxon>
        <taxon>Oryzoideae</taxon>
        <taxon>Oryzeae</taxon>
        <taxon>Oryzinae</taxon>
        <taxon>Oryza</taxon>
        <taxon>Oryza sativa</taxon>
    </lineage>
</organism>
<dbReference type="EMBL" id="AP003861">
    <property type="protein sequence ID" value="BAC24868.1"/>
    <property type="molecule type" value="Genomic_DNA"/>
</dbReference>
<evidence type="ECO:0000313" key="2">
    <source>
        <dbReference type="EMBL" id="BAC24868.1"/>
    </source>
</evidence>
<dbReference type="EMBL" id="AP003835">
    <property type="protein sequence ID" value="BAD30341.1"/>
    <property type="molecule type" value="Genomic_DNA"/>
</dbReference>
<evidence type="ECO:0000313" key="4">
    <source>
        <dbReference type="Proteomes" id="UP000000763"/>
    </source>
</evidence>
<name>Q8H509_ORYSJ</name>
<protein>
    <recommendedName>
        <fullName evidence="1">KIB1-4 beta-propeller domain-containing protein</fullName>
    </recommendedName>
</protein>